<dbReference type="AlphaFoldDB" id="A0A1E3L860"/>
<evidence type="ECO:0000256" key="1">
    <source>
        <dbReference type="ARBA" id="ARBA00022448"/>
    </source>
</evidence>
<dbReference type="EMBL" id="MDER01000028">
    <property type="protein sequence ID" value="ODP29834.1"/>
    <property type="molecule type" value="Genomic_DNA"/>
</dbReference>
<dbReference type="GO" id="GO:1903805">
    <property type="term" value="P:L-valine import across plasma membrane"/>
    <property type="evidence" value="ECO:0007669"/>
    <property type="project" value="TreeGrafter"/>
</dbReference>
<dbReference type="Pfam" id="PF00005">
    <property type="entry name" value="ABC_tran"/>
    <property type="match status" value="1"/>
</dbReference>
<dbReference type="Gene3D" id="3.40.50.300">
    <property type="entry name" value="P-loop containing nucleotide triphosphate hydrolases"/>
    <property type="match status" value="1"/>
</dbReference>
<dbReference type="GO" id="GO:0015192">
    <property type="term" value="F:L-phenylalanine transmembrane transporter activity"/>
    <property type="evidence" value="ECO:0007669"/>
    <property type="project" value="TreeGrafter"/>
</dbReference>
<name>A0A1E3L860_9BACL</name>
<sequence>MSDHQEHNVLKVTNLMKRFGGLTAVNGVNFDFPKGQISAVIGPNGAGKTTFFNMITGIYVPDKGNIELDGESIVNIKPDRITSRGIARTFQNIRLFGSMTVLENVQVGMHIHLKTGIVGTLLNLPRVRHEEHDAQREAYRLLEYVGLAEWYNEEASSLSYGAQRRLEIARALAAKPKVLLLDEPAAGMNPRETSELTGLIRRIQQELNISIILIEHDMKLVMELSHHILVLDHGEKIAEGGPEDIRSNPKVIEAYLGKSAVEEEIQI</sequence>
<protein>
    <submittedName>
        <fullName evidence="5">Methionine import ATP-binding protein MetN</fullName>
    </submittedName>
</protein>
<dbReference type="GO" id="GO:0016887">
    <property type="term" value="F:ATP hydrolysis activity"/>
    <property type="evidence" value="ECO:0007669"/>
    <property type="project" value="InterPro"/>
</dbReference>
<reference evidence="5 6" key="1">
    <citation type="submission" date="2016-08" db="EMBL/GenBank/DDBJ databases">
        <title>Genome sequencing of Paenibacillus sp. TI45-13ar, isolated from Korean traditional nuruk.</title>
        <authorList>
            <person name="Kim S.-J."/>
        </authorList>
    </citation>
    <scope>NUCLEOTIDE SEQUENCE [LARGE SCALE GENOMIC DNA]</scope>
    <source>
        <strain evidence="5 6">TI45-13ar</strain>
    </source>
</reference>
<keyword evidence="1" id="KW-0813">Transport</keyword>
<evidence type="ECO:0000259" key="4">
    <source>
        <dbReference type="PROSITE" id="PS50893"/>
    </source>
</evidence>
<dbReference type="InterPro" id="IPR003439">
    <property type="entry name" value="ABC_transporter-like_ATP-bd"/>
</dbReference>
<evidence type="ECO:0000256" key="3">
    <source>
        <dbReference type="ARBA" id="ARBA00022840"/>
    </source>
</evidence>
<organism evidence="5 6">
    <name type="scientific">Paenibacillus nuruki</name>
    <dbReference type="NCBI Taxonomy" id="1886670"/>
    <lineage>
        <taxon>Bacteria</taxon>
        <taxon>Bacillati</taxon>
        <taxon>Bacillota</taxon>
        <taxon>Bacilli</taxon>
        <taxon>Bacillales</taxon>
        <taxon>Paenibacillaceae</taxon>
        <taxon>Paenibacillus</taxon>
    </lineage>
</organism>
<dbReference type="RefSeq" id="WP_069326270.1">
    <property type="nucleotide sequence ID" value="NZ_MDER01000028.1"/>
</dbReference>
<dbReference type="GO" id="GO:0042941">
    <property type="term" value="P:D-alanine transmembrane transport"/>
    <property type="evidence" value="ECO:0007669"/>
    <property type="project" value="TreeGrafter"/>
</dbReference>
<evidence type="ECO:0000313" key="6">
    <source>
        <dbReference type="Proteomes" id="UP000094578"/>
    </source>
</evidence>
<dbReference type="SMART" id="SM00382">
    <property type="entry name" value="AAA"/>
    <property type="match status" value="1"/>
</dbReference>
<evidence type="ECO:0000313" key="5">
    <source>
        <dbReference type="EMBL" id="ODP29834.1"/>
    </source>
</evidence>
<dbReference type="GO" id="GO:0005524">
    <property type="term" value="F:ATP binding"/>
    <property type="evidence" value="ECO:0007669"/>
    <property type="project" value="UniProtKB-KW"/>
</dbReference>
<dbReference type="GO" id="GO:0015188">
    <property type="term" value="F:L-isoleucine transmembrane transporter activity"/>
    <property type="evidence" value="ECO:0007669"/>
    <property type="project" value="TreeGrafter"/>
</dbReference>
<keyword evidence="6" id="KW-1185">Reference proteome</keyword>
<dbReference type="GO" id="GO:1903806">
    <property type="term" value="P:L-isoleucine import across plasma membrane"/>
    <property type="evidence" value="ECO:0007669"/>
    <property type="project" value="TreeGrafter"/>
</dbReference>
<dbReference type="Proteomes" id="UP000094578">
    <property type="component" value="Unassembled WGS sequence"/>
</dbReference>
<dbReference type="PANTHER" id="PTHR45772">
    <property type="entry name" value="CONSERVED COMPONENT OF ABC TRANSPORTER FOR NATURAL AMINO ACIDS-RELATED"/>
    <property type="match status" value="1"/>
</dbReference>
<dbReference type="GO" id="GO:0005886">
    <property type="term" value="C:plasma membrane"/>
    <property type="evidence" value="ECO:0007669"/>
    <property type="project" value="TreeGrafter"/>
</dbReference>
<keyword evidence="2" id="KW-0547">Nucleotide-binding</keyword>
<dbReference type="Pfam" id="PF12399">
    <property type="entry name" value="BCA_ABC_TP_C"/>
    <property type="match status" value="1"/>
</dbReference>
<gene>
    <name evidence="5" type="ORF">PTI45_00812</name>
</gene>
<dbReference type="InterPro" id="IPR032823">
    <property type="entry name" value="BCA_ABC_TP_C"/>
</dbReference>
<proteinExistence type="predicted"/>
<dbReference type="FunFam" id="3.40.50.300:FF:000421">
    <property type="entry name" value="Branched-chain amino acid ABC transporter ATP-binding protein"/>
    <property type="match status" value="1"/>
</dbReference>
<dbReference type="STRING" id="1886670.PTI45_00812"/>
<dbReference type="InterPro" id="IPR051120">
    <property type="entry name" value="ABC_AA/LPS_Transport"/>
</dbReference>
<feature type="domain" description="ABC transporter" evidence="4">
    <location>
        <begin position="10"/>
        <end position="258"/>
    </location>
</feature>
<keyword evidence="3 5" id="KW-0067">ATP-binding</keyword>
<dbReference type="PROSITE" id="PS50893">
    <property type="entry name" value="ABC_TRANSPORTER_2"/>
    <property type="match status" value="1"/>
</dbReference>
<evidence type="ECO:0000256" key="2">
    <source>
        <dbReference type="ARBA" id="ARBA00022741"/>
    </source>
</evidence>
<dbReference type="PANTHER" id="PTHR45772:SF7">
    <property type="entry name" value="AMINO ACID ABC TRANSPORTER ATP-BINDING PROTEIN"/>
    <property type="match status" value="1"/>
</dbReference>
<dbReference type="InterPro" id="IPR003593">
    <property type="entry name" value="AAA+_ATPase"/>
</dbReference>
<dbReference type="CDD" id="cd03219">
    <property type="entry name" value="ABC_Mj1267_LivG_branched"/>
    <property type="match status" value="1"/>
</dbReference>
<dbReference type="InterPro" id="IPR027417">
    <property type="entry name" value="P-loop_NTPase"/>
</dbReference>
<dbReference type="PATRIC" id="fig|1886670.3.peg.833"/>
<comment type="caution">
    <text evidence="5">The sequence shown here is derived from an EMBL/GenBank/DDBJ whole genome shotgun (WGS) entry which is preliminary data.</text>
</comment>
<accession>A0A1E3L860</accession>
<dbReference type="GO" id="GO:0015808">
    <property type="term" value="P:L-alanine transport"/>
    <property type="evidence" value="ECO:0007669"/>
    <property type="project" value="TreeGrafter"/>
</dbReference>
<dbReference type="GO" id="GO:0005304">
    <property type="term" value="F:L-valine transmembrane transporter activity"/>
    <property type="evidence" value="ECO:0007669"/>
    <property type="project" value="TreeGrafter"/>
</dbReference>
<dbReference type="SUPFAM" id="SSF52540">
    <property type="entry name" value="P-loop containing nucleoside triphosphate hydrolases"/>
    <property type="match status" value="1"/>
</dbReference>